<organism evidence="1 2">
    <name type="scientific">Oharaeibacter diazotrophicus</name>
    <dbReference type="NCBI Taxonomy" id="1920512"/>
    <lineage>
        <taxon>Bacteria</taxon>
        <taxon>Pseudomonadati</taxon>
        <taxon>Pseudomonadota</taxon>
        <taxon>Alphaproteobacteria</taxon>
        <taxon>Hyphomicrobiales</taxon>
        <taxon>Pleomorphomonadaceae</taxon>
        <taxon>Oharaeibacter</taxon>
    </lineage>
</organism>
<proteinExistence type="predicted"/>
<dbReference type="AlphaFoldDB" id="A0A4R6R9C9"/>
<protein>
    <submittedName>
        <fullName evidence="1">Uncharacterized protein</fullName>
    </submittedName>
</protein>
<reference evidence="1 2" key="1">
    <citation type="submission" date="2019-03" db="EMBL/GenBank/DDBJ databases">
        <title>Genomic Encyclopedia of Type Strains, Phase IV (KMG-IV): sequencing the most valuable type-strain genomes for metagenomic binning, comparative biology and taxonomic classification.</title>
        <authorList>
            <person name="Goeker M."/>
        </authorList>
    </citation>
    <scope>NUCLEOTIDE SEQUENCE [LARGE SCALE GENOMIC DNA]</scope>
    <source>
        <strain evidence="1 2">DSM 102969</strain>
    </source>
</reference>
<gene>
    <name evidence="1" type="ORF">EDD54_3712</name>
</gene>
<dbReference type="RefSeq" id="WP_165644471.1">
    <property type="nucleotide sequence ID" value="NZ_BSPM01000007.1"/>
</dbReference>
<dbReference type="EMBL" id="SNXY01000010">
    <property type="protein sequence ID" value="TDP82445.1"/>
    <property type="molecule type" value="Genomic_DNA"/>
</dbReference>
<sequence length="58" mass="6076">MTAARALAHAFTALTAPAWGNADLSSETRRTAGFYRAANFLPFVRVVADAPRLGALAA</sequence>
<keyword evidence="2" id="KW-1185">Reference proteome</keyword>
<name>A0A4R6R9C9_9HYPH</name>
<evidence type="ECO:0000313" key="1">
    <source>
        <dbReference type="EMBL" id="TDP82445.1"/>
    </source>
</evidence>
<comment type="caution">
    <text evidence="1">The sequence shown here is derived from an EMBL/GenBank/DDBJ whole genome shotgun (WGS) entry which is preliminary data.</text>
</comment>
<evidence type="ECO:0000313" key="2">
    <source>
        <dbReference type="Proteomes" id="UP000294547"/>
    </source>
</evidence>
<accession>A0A4R6R9C9</accession>
<dbReference type="Proteomes" id="UP000294547">
    <property type="component" value="Unassembled WGS sequence"/>
</dbReference>